<dbReference type="FunFam" id="3.20.20.70:FF:000042">
    <property type="entry name" value="Pyridoxine 5'-phosphate synthase"/>
    <property type="match status" value="1"/>
</dbReference>
<feature type="compositionally biased region" description="Basic and acidic residues" evidence="6">
    <location>
        <begin position="255"/>
        <end position="269"/>
    </location>
</feature>
<keyword evidence="2 4" id="KW-0808">Transferase</keyword>
<dbReference type="SUPFAM" id="SSF63892">
    <property type="entry name" value="Pyridoxine 5'-phosphate synthase"/>
    <property type="match status" value="1"/>
</dbReference>
<feature type="active site" description="Proton acceptor" evidence="4">
    <location>
        <position position="74"/>
    </location>
</feature>
<name>A0A9X2WZ12_9GAMM</name>
<keyword evidence="8" id="KW-1185">Reference proteome</keyword>
<feature type="binding site" evidence="4">
    <location>
        <begin position="13"/>
        <end position="14"/>
    </location>
    <ligand>
        <name>1-deoxy-D-xylulose 5-phosphate</name>
        <dbReference type="ChEBI" id="CHEBI:57792"/>
    </ligand>
</feature>
<comment type="caution">
    <text evidence="7">The sequence shown here is derived from an EMBL/GenBank/DDBJ whole genome shotgun (WGS) entry which is preliminary data.</text>
</comment>
<dbReference type="PANTHER" id="PTHR30456:SF0">
    <property type="entry name" value="PYRIDOXINE 5'-PHOSPHATE SYNTHASE"/>
    <property type="match status" value="1"/>
</dbReference>
<evidence type="ECO:0000256" key="3">
    <source>
        <dbReference type="ARBA" id="ARBA00023096"/>
    </source>
</evidence>
<dbReference type="InterPro" id="IPR013785">
    <property type="entry name" value="Aldolase_TIM"/>
</dbReference>
<dbReference type="NCBIfam" id="NF003627">
    <property type="entry name" value="PRK05265.1-5"/>
    <property type="match status" value="1"/>
</dbReference>
<organism evidence="7 8">
    <name type="scientific">Chromohalobacter moromii</name>
    <dbReference type="NCBI Taxonomy" id="2860329"/>
    <lineage>
        <taxon>Bacteria</taxon>
        <taxon>Pseudomonadati</taxon>
        <taxon>Pseudomonadota</taxon>
        <taxon>Gammaproteobacteria</taxon>
        <taxon>Oceanospirillales</taxon>
        <taxon>Halomonadaceae</taxon>
        <taxon>Chromohalobacter</taxon>
    </lineage>
</organism>
<keyword evidence="3 4" id="KW-0664">Pyridoxine biosynthesis</keyword>
<dbReference type="Proteomes" id="UP001145353">
    <property type="component" value="Unassembled WGS sequence"/>
</dbReference>
<feature type="site" description="Transition state stabilizer" evidence="4">
    <location>
        <position position="155"/>
    </location>
</feature>
<feature type="binding site" evidence="4">
    <location>
        <position position="49"/>
    </location>
    <ligand>
        <name>1-deoxy-D-xylulose 5-phosphate</name>
        <dbReference type="ChEBI" id="CHEBI:57792"/>
    </ligand>
</feature>
<dbReference type="NCBIfam" id="NF003625">
    <property type="entry name" value="PRK05265.1-3"/>
    <property type="match status" value="1"/>
</dbReference>
<dbReference type="InterPro" id="IPR036130">
    <property type="entry name" value="Pyridoxine-5'_phos_synth"/>
</dbReference>
<evidence type="ECO:0000256" key="2">
    <source>
        <dbReference type="ARBA" id="ARBA00022679"/>
    </source>
</evidence>
<dbReference type="EMBL" id="JAHXDE010000001">
    <property type="protein sequence ID" value="MCT8503807.1"/>
    <property type="molecule type" value="Genomic_DNA"/>
</dbReference>
<protein>
    <recommendedName>
        <fullName evidence="4 5">Pyridoxine 5'-phosphate synthase</fullName>
        <shortName evidence="4">PNP synthase</shortName>
        <ecNumber evidence="4 5">2.6.99.2</ecNumber>
    </recommendedName>
</protein>
<feature type="active site" description="Proton donor" evidence="4">
    <location>
        <position position="194"/>
    </location>
</feature>
<dbReference type="AlphaFoldDB" id="A0A9X2WZ12"/>
<dbReference type="EC" id="2.6.99.2" evidence="4 5"/>
<gene>
    <name evidence="4 7" type="primary">pdxJ</name>
    <name evidence="7" type="ORF">KZO87_00225</name>
</gene>
<keyword evidence="1 4" id="KW-0963">Cytoplasm</keyword>
<feature type="binding site" evidence="4">
    <location>
        <position position="104"/>
    </location>
    <ligand>
        <name>1-deoxy-D-xylulose 5-phosphate</name>
        <dbReference type="ChEBI" id="CHEBI:57792"/>
    </ligand>
</feature>
<dbReference type="Gene3D" id="3.20.20.70">
    <property type="entry name" value="Aldolase class I"/>
    <property type="match status" value="1"/>
</dbReference>
<feature type="binding site" evidence="4">
    <location>
        <position position="195"/>
    </location>
    <ligand>
        <name>3-amino-2-oxopropyl phosphate</name>
        <dbReference type="ChEBI" id="CHEBI:57279"/>
    </ligand>
</feature>
<comment type="catalytic activity">
    <reaction evidence="4">
        <text>3-amino-2-oxopropyl phosphate + 1-deoxy-D-xylulose 5-phosphate = pyridoxine 5'-phosphate + phosphate + 2 H2O + H(+)</text>
        <dbReference type="Rhea" id="RHEA:15265"/>
        <dbReference type="ChEBI" id="CHEBI:15377"/>
        <dbReference type="ChEBI" id="CHEBI:15378"/>
        <dbReference type="ChEBI" id="CHEBI:43474"/>
        <dbReference type="ChEBI" id="CHEBI:57279"/>
        <dbReference type="ChEBI" id="CHEBI:57792"/>
        <dbReference type="ChEBI" id="CHEBI:58589"/>
        <dbReference type="EC" id="2.6.99.2"/>
    </reaction>
</comment>
<evidence type="ECO:0000313" key="7">
    <source>
        <dbReference type="EMBL" id="MCT8503807.1"/>
    </source>
</evidence>
<reference evidence="7" key="2">
    <citation type="journal article" date="2022" name="Syst. Appl. Microbiol.">
        <title>Chromohalobacter moromii sp. nov., a moderately halophilic bacterium isolated from lupine-based moromi fermentation.</title>
        <authorList>
            <person name="Lulf R.H."/>
            <person name="Hilgarth M."/>
            <person name="Ehrmann M.A."/>
        </authorList>
    </citation>
    <scope>NUCLEOTIDE SEQUENCE</scope>
    <source>
        <strain evidence="7">TMW 2.2304</strain>
    </source>
</reference>
<accession>A0A9X2WZ12</accession>
<evidence type="ECO:0000256" key="1">
    <source>
        <dbReference type="ARBA" id="ARBA00022490"/>
    </source>
</evidence>
<dbReference type="Pfam" id="PF03740">
    <property type="entry name" value="PdxJ"/>
    <property type="match status" value="1"/>
</dbReference>
<comment type="subcellular location">
    <subcellularLocation>
        <location evidence="4">Cytoplasm</location>
    </subcellularLocation>
</comment>
<dbReference type="PANTHER" id="PTHR30456">
    <property type="entry name" value="PYRIDOXINE 5'-PHOSPHATE SYNTHASE"/>
    <property type="match status" value="1"/>
</dbReference>
<dbReference type="NCBIfam" id="NF003623">
    <property type="entry name" value="PRK05265.1-1"/>
    <property type="match status" value="1"/>
</dbReference>
<feature type="binding site" evidence="4">
    <location>
        <position position="22"/>
    </location>
    <ligand>
        <name>3-amino-2-oxopropyl phosphate</name>
        <dbReference type="ChEBI" id="CHEBI:57279"/>
    </ligand>
</feature>
<dbReference type="CDD" id="cd00003">
    <property type="entry name" value="PNPsynthase"/>
    <property type="match status" value="1"/>
</dbReference>
<evidence type="ECO:0000313" key="8">
    <source>
        <dbReference type="Proteomes" id="UP001145353"/>
    </source>
</evidence>
<reference evidence="7" key="1">
    <citation type="submission" date="2021-07" db="EMBL/GenBank/DDBJ databases">
        <authorList>
            <person name="Luelf R.H."/>
        </authorList>
    </citation>
    <scope>NUCLEOTIDE SEQUENCE</scope>
    <source>
        <strain evidence="7">TMW 2.2304</strain>
    </source>
</reference>
<comment type="similarity">
    <text evidence="4">Belongs to the PNP synthase family.</text>
</comment>
<dbReference type="HAMAP" id="MF_00279">
    <property type="entry name" value="PdxJ"/>
    <property type="match status" value="1"/>
</dbReference>
<dbReference type="GO" id="GO:0005829">
    <property type="term" value="C:cytosol"/>
    <property type="evidence" value="ECO:0007669"/>
    <property type="project" value="TreeGrafter"/>
</dbReference>
<dbReference type="InterPro" id="IPR004569">
    <property type="entry name" value="PyrdxlP_synth_PdxJ"/>
</dbReference>
<proteinExistence type="inferred from homology"/>
<sequence length="275" mass="29678">MHPPRILLGVNIDHIATLRQARGTRYPDPVQAAMLAEEAGADGITLHLREDRRHIQERDVRVLAETLATRMNLEMAVTDEMIAFAEALRPANVCLVPEQREELTTEGGLDVVGACERVGEACRRLAATGSEVSLFIDPEPAQVQAAFELGAPTVELHTGAYAEASGEAQRIEYQRLVAAAEMAFELGLTVNAGHGLHYHNVEAIAAIPGIHELNIGHAIIARALFVGLKEAVAEMKRLAIAGQEAGVMAQIDAHEHGHEHEDDHDHGDNGECCGD</sequence>
<dbReference type="RefSeq" id="WP_247639570.1">
    <property type="nucleotide sequence ID" value="NZ_JAHXCZ010000001.1"/>
</dbReference>
<dbReference type="GO" id="GO:0008615">
    <property type="term" value="P:pyridoxine biosynthetic process"/>
    <property type="evidence" value="ECO:0007669"/>
    <property type="project" value="UniProtKB-UniRule"/>
</dbReference>
<feature type="binding site" evidence="4">
    <location>
        <position position="54"/>
    </location>
    <ligand>
        <name>1-deoxy-D-xylulose 5-phosphate</name>
        <dbReference type="ChEBI" id="CHEBI:57792"/>
    </ligand>
</feature>
<comment type="subunit">
    <text evidence="4">Homooctamer; tetramer of dimers.</text>
</comment>
<comment type="function">
    <text evidence="4">Catalyzes the complicated ring closure reaction between the two acyclic compounds 1-deoxy-D-xylulose-5-phosphate (DXP) and 3-amino-2-oxopropyl phosphate (1-amino-acetone-3-phosphate or AAP) to form pyridoxine 5'-phosphate (PNP) and inorganic phosphate.</text>
</comment>
<feature type="active site" description="Proton acceptor" evidence="4">
    <location>
        <position position="47"/>
    </location>
</feature>
<feature type="binding site" evidence="4">
    <location>
        <position position="11"/>
    </location>
    <ligand>
        <name>3-amino-2-oxopropyl phosphate</name>
        <dbReference type="ChEBI" id="CHEBI:57279"/>
    </ligand>
</feature>
<feature type="binding site" evidence="4">
    <location>
        <begin position="216"/>
        <end position="217"/>
    </location>
    <ligand>
        <name>3-amino-2-oxopropyl phosphate</name>
        <dbReference type="ChEBI" id="CHEBI:57279"/>
    </ligand>
</feature>
<evidence type="ECO:0000256" key="6">
    <source>
        <dbReference type="SAM" id="MobiDB-lite"/>
    </source>
</evidence>
<evidence type="ECO:0000256" key="5">
    <source>
        <dbReference type="NCBIfam" id="TIGR00559"/>
    </source>
</evidence>
<dbReference type="NCBIfam" id="TIGR00559">
    <property type="entry name" value="pdxJ"/>
    <property type="match status" value="1"/>
</dbReference>
<evidence type="ECO:0000256" key="4">
    <source>
        <dbReference type="HAMAP-Rule" id="MF_00279"/>
    </source>
</evidence>
<dbReference type="GO" id="GO:0033856">
    <property type="term" value="F:pyridoxine 5'-phosphate synthase activity"/>
    <property type="evidence" value="ECO:0007669"/>
    <property type="project" value="UniProtKB-UniRule"/>
</dbReference>
<comment type="pathway">
    <text evidence="4">Cofactor biosynthesis; pyridoxine 5'-phosphate biosynthesis; pyridoxine 5'-phosphate from D-erythrose 4-phosphate: step 5/5.</text>
</comment>
<feature type="region of interest" description="Disordered" evidence="6">
    <location>
        <begin position="255"/>
        <end position="275"/>
    </location>
</feature>